<protein>
    <recommendedName>
        <fullName evidence="3">Annexin</fullName>
    </recommendedName>
</protein>
<evidence type="ECO:0008006" key="3">
    <source>
        <dbReference type="Google" id="ProtNLM"/>
    </source>
</evidence>
<reference evidence="1 2" key="1">
    <citation type="submission" date="2017-09" db="EMBL/GenBank/DDBJ databases">
        <title>Comparative genomics of rhizobia isolated from Phaseolus vulgaris in China.</title>
        <authorList>
            <person name="Tong W."/>
        </authorList>
    </citation>
    <scope>NUCLEOTIDE SEQUENCE [LARGE SCALE GENOMIC DNA]</scope>
    <source>
        <strain evidence="1 2">Y27</strain>
    </source>
</reference>
<evidence type="ECO:0000313" key="1">
    <source>
        <dbReference type="EMBL" id="PDS51647.1"/>
    </source>
</evidence>
<evidence type="ECO:0000313" key="2">
    <source>
        <dbReference type="Proteomes" id="UP000219972"/>
    </source>
</evidence>
<accession>A0ABX4JBN4</accession>
<dbReference type="EMBL" id="NWSL01000007">
    <property type="protein sequence ID" value="PDS51647.1"/>
    <property type="molecule type" value="Genomic_DNA"/>
</dbReference>
<keyword evidence="2" id="KW-1185">Reference proteome</keyword>
<dbReference type="RefSeq" id="WP_097543256.1">
    <property type="nucleotide sequence ID" value="NZ_NWSK01000004.1"/>
</dbReference>
<gene>
    <name evidence="1" type="ORF">CO662_14420</name>
</gene>
<dbReference type="Proteomes" id="UP000219972">
    <property type="component" value="Unassembled WGS sequence"/>
</dbReference>
<name>A0ABX4JBN4_9HYPH</name>
<organism evidence="1 2">
    <name type="scientific">Rhizobium anhuiense</name>
    <dbReference type="NCBI Taxonomy" id="1184720"/>
    <lineage>
        <taxon>Bacteria</taxon>
        <taxon>Pseudomonadati</taxon>
        <taxon>Pseudomonadota</taxon>
        <taxon>Alphaproteobacteria</taxon>
        <taxon>Hyphomicrobiales</taxon>
        <taxon>Rhizobiaceae</taxon>
        <taxon>Rhizobium/Agrobacterium group</taxon>
        <taxon>Rhizobium</taxon>
    </lineage>
</organism>
<sequence length="137" mass="15358">MIWVAVILVVGFLLYTYLRGRVRHSHAALRRKILAAQSEAAKAIGHERQQPTWFNKDTVASQELGRECALAAKRAGLSDDEVKTFLTDDRGFAAVVTIAAQYEKQGMSKSAQIVATSDDIERIIRIDPRKFMVLLQE</sequence>
<comment type="caution">
    <text evidence="1">The sequence shown here is derived from an EMBL/GenBank/DDBJ whole genome shotgun (WGS) entry which is preliminary data.</text>
</comment>
<proteinExistence type="predicted"/>